<gene>
    <name evidence="3" type="ORF">Sipo8835_08350</name>
</gene>
<dbReference type="Gene3D" id="2.130.10.10">
    <property type="entry name" value="YVTN repeat-like/Quinoprotein amine dehydrogenase"/>
    <property type="match status" value="1"/>
</dbReference>
<dbReference type="PANTHER" id="PTHR30344:SF1">
    <property type="entry name" value="6-PHOSPHOGLUCONOLACTONASE"/>
    <property type="match status" value="1"/>
</dbReference>
<comment type="similarity">
    <text evidence="1">Belongs to the cycloisomerase 2 family.</text>
</comment>
<organism evidence="3 4">
    <name type="scientific">Streptomyces ipomoeae</name>
    <dbReference type="NCBI Taxonomy" id="103232"/>
    <lineage>
        <taxon>Bacteria</taxon>
        <taxon>Bacillati</taxon>
        <taxon>Actinomycetota</taxon>
        <taxon>Actinomycetes</taxon>
        <taxon>Kitasatosporales</taxon>
        <taxon>Streptomycetaceae</taxon>
        <taxon>Streptomyces</taxon>
    </lineage>
</organism>
<evidence type="ECO:0000313" key="4">
    <source>
        <dbReference type="Proteomes" id="UP000318720"/>
    </source>
</evidence>
<feature type="chain" id="PRO_5042124404" evidence="2">
    <location>
        <begin position="20"/>
        <end position="397"/>
    </location>
</feature>
<dbReference type="EMBL" id="SPAZ01000068">
    <property type="protein sequence ID" value="TQE37224.1"/>
    <property type="molecule type" value="Genomic_DNA"/>
</dbReference>
<dbReference type="InterPro" id="IPR011048">
    <property type="entry name" value="Haem_d1_sf"/>
</dbReference>
<dbReference type="InterPro" id="IPR019405">
    <property type="entry name" value="Lactonase_7-beta_prop"/>
</dbReference>
<dbReference type="Proteomes" id="UP000318720">
    <property type="component" value="Unassembled WGS sequence"/>
</dbReference>
<name>A0AAE9B254_9ACTN</name>
<evidence type="ECO:0000256" key="1">
    <source>
        <dbReference type="ARBA" id="ARBA00005564"/>
    </source>
</evidence>
<dbReference type="SUPFAM" id="SSF51004">
    <property type="entry name" value="C-terminal (heme d1) domain of cytochrome cd1-nitrite reductase"/>
    <property type="match status" value="1"/>
</dbReference>
<dbReference type="PANTHER" id="PTHR30344">
    <property type="entry name" value="6-PHOSPHOGLUCONOLACTONASE-RELATED"/>
    <property type="match status" value="1"/>
</dbReference>
<keyword evidence="2" id="KW-0732">Signal</keyword>
<dbReference type="GO" id="GO:0017057">
    <property type="term" value="F:6-phosphogluconolactonase activity"/>
    <property type="evidence" value="ECO:0007669"/>
    <property type="project" value="TreeGrafter"/>
</dbReference>
<dbReference type="GO" id="GO:0005829">
    <property type="term" value="C:cytosol"/>
    <property type="evidence" value="ECO:0007669"/>
    <property type="project" value="TreeGrafter"/>
</dbReference>
<dbReference type="InterPro" id="IPR050282">
    <property type="entry name" value="Cycloisomerase_2"/>
</dbReference>
<accession>A0AAE9B254</accession>
<dbReference type="Pfam" id="PF10282">
    <property type="entry name" value="Lactonase"/>
    <property type="match status" value="1"/>
</dbReference>
<protein>
    <submittedName>
        <fullName evidence="3">Lactonase family protein</fullName>
    </submittedName>
</protein>
<evidence type="ECO:0000256" key="2">
    <source>
        <dbReference type="SAM" id="SignalP"/>
    </source>
</evidence>
<feature type="signal peptide" evidence="2">
    <location>
        <begin position="1"/>
        <end position="19"/>
    </location>
</feature>
<evidence type="ECO:0000313" key="3">
    <source>
        <dbReference type="EMBL" id="TQE37224.1"/>
    </source>
</evidence>
<comment type="caution">
    <text evidence="3">The sequence shown here is derived from an EMBL/GenBank/DDBJ whole genome shotgun (WGS) entry which is preliminary data.</text>
</comment>
<dbReference type="AlphaFoldDB" id="A0AAE9B254"/>
<dbReference type="InterPro" id="IPR015943">
    <property type="entry name" value="WD40/YVTN_repeat-like_dom_sf"/>
</dbReference>
<reference evidence="3 4" key="1">
    <citation type="submission" date="2019-03" db="EMBL/GenBank/DDBJ databases">
        <title>Comparative genomic analyses of the sweetpotato soil rot pathogen, Streptomyces ipomoeae.</title>
        <authorList>
            <person name="Ruschel Soares N."/>
            <person name="Badger J.H."/>
            <person name="Huguet-Tapia J.C."/>
            <person name="Clark C.A."/>
            <person name="Pettis G.S."/>
        </authorList>
    </citation>
    <scope>NUCLEOTIDE SEQUENCE [LARGE SCALE GENOMIC DNA]</scope>
    <source>
        <strain evidence="3 4">88-35</strain>
    </source>
</reference>
<sequence>MVTLPVAALGAAHATSAVAASPTAAHTRHRRGTVAYVGSRTTAARGGKGKGIEVFEVGPDGEDWTPLQTVELDNPTFLTTDRTRRFLYAVHGDFTYVSAYRIDPDSGRLTALGRQETGGRNPVHLAVDPSNRFLVLANHSTGTVATLPLLDDGRLGPVADLLSLPGEPGPHRVDQTGAKPHHVPFSPDGRFVVVADKGLDRIFTLTLDAGSGKLGFGATPSVATREAAGPRHIAFHPRLPYAYTIDELRSTVTAYHWDARQGELTALQILSSTEPTMTGDSRGAEIAVSPDGRFVYASNRSGAGDSAPGGPEPDTIGVFRVSPKDGTLRPVGWTSTQGIRPRFFCLSPDGRKLYAANERSHTVVMYDVDAVSGRLTPTGGVVRTGSPVCVLFVRRGS</sequence>
<proteinExistence type="inferred from homology"/>